<name>A0A1I8F7E1_9PLAT</name>
<dbReference type="WBParaSite" id="maker-unitig_22009-snap-gene-0.2-mRNA-1">
    <property type="protein sequence ID" value="maker-unitig_22009-snap-gene-0.2-mRNA-1"/>
    <property type="gene ID" value="maker-unitig_22009-snap-gene-0.2"/>
</dbReference>
<sequence length="394" mass="41321">FKSRKGRAQGRGLTSSSAELGLSSRQRAAAPTPYPSSCCLTDGAPNGSPSTPWGPSPAPSGGAPPAATRVLAIPVIGRPRCSRARTGRWLAGVRGEFRWVSGAGKSVGVLCDGGRPSEAASADGKCDRRNCSGGTRPALLPSLRACPGCQRRCPRGFLLVFPAPAPRTWPCHVTASSLAGVADPRSAVSLRAASRDAEAVAVEGVPEGLSGWQNSTPPGVECKSKCPGPNFAQAAEDCRCDCSMRCRPGMALNKAACECRESTSGFGSSSASQTMLDCLSFMVKEGDPTFVSCDEIQQSSWAVGSNVCSHKRQMRTLSACCFGSIVHQNSKYSTGGAGPVVPKLCPDGQVLFRDVCKRGDSCPKGYELRRDRKCYRTGCDPGFKRTKEGGCKKS</sequence>
<accession>A0A1I8F7E1</accession>
<feature type="compositionally biased region" description="Polar residues" evidence="1">
    <location>
        <begin position="12"/>
        <end position="26"/>
    </location>
</feature>
<keyword evidence="2" id="KW-1185">Reference proteome</keyword>
<organism evidence="2 3">
    <name type="scientific">Macrostomum lignano</name>
    <dbReference type="NCBI Taxonomy" id="282301"/>
    <lineage>
        <taxon>Eukaryota</taxon>
        <taxon>Metazoa</taxon>
        <taxon>Spiralia</taxon>
        <taxon>Lophotrochozoa</taxon>
        <taxon>Platyhelminthes</taxon>
        <taxon>Rhabditophora</taxon>
        <taxon>Macrostomorpha</taxon>
        <taxon>Macrostomida</taxon>
        <taxon>Macrostomidae</taxon>
        <taxon>Macrostomum</taxon>
    </lineage>
</organism>
<feature type="region of interest" description="Disordered" evidence="1">
    <location>
        <begin position="1"/>
        <end position="65"/>
    </location>
</feature>
<evidence type="ECO:0000313" key="2">
    <source>
        <dbReference type="Proteomes" id="UP000095280"/>
    </source>
</evidence>
<dbReference type="Proteomes" id="UP000095280">
    <property type="component" value="Unplaced"/>
</dbReference>
<protein>
    <submittedName>
        <fullName evidence="3">Disintegrin domain-containing protein</fullName>
    </submittedName>
</protein>
<proteinExistence type="predicted"/>
<dbReference type="AlphaFoldDB" id="A0A1I8F7E1"/>
<reference evidence="3" key="1">
    <citation type="submission" date="2016-11" db="UniProtKB">
        <authorList>
            <consortium name="WormBaseParasite"/>
        </authorList>
    </citation>
    <scope>IDENTIFICATION</scope>
</reference>
<evidence type="ECO:0000313" key="3">
    <source>
        <dbReference type="WBParaSite" id="maker-unitig_22009-snap-gene-0.2-mRNA-1"/>
    </source>
</evidence>
<evidence type="ECO:0000256" key="1">
    <source>
        <dbReference type="SAM" id="MobiDB-lite"/>
    </source>
</evidence>